<dbReference type="EMBL" id="CAJVPD010000166">
    <property type="protein sequence ID" value="CAG8359754.1"/>
    <property type="molecule type" value="Genomic_DNA"/>
</dbReference>
<reference evidence="1" key="1">
    <citation type="submission" date="2021-07" db="EMBL/GenBank/DDBJ databases">
        <authorList>
            <person name="Branca A.L. A."/>
        </authorList>
    </citation>
    <scope>NUCLEOTIDE SEQUENCE</scope>
</reference>
<organism evidence="1 2">
    <name type="scientific">Penicillium salamii</name>
    <dbReference type="NCBI Taxonomy" id="1612424"/>
    <lineage>
        <taxon>Eukaryota</taxon>
        <taxon>Fungi</taxon>
        <taxon>Dikarya</taxon>
        <taxon>Ascomycota</taxon>
        <taxon>Pezizomycotina</taxon>
        <taxon>Eurotiomycetes</taxon>
        <taxon>Eurotiomycetidae</taxon>
        <taxon>Eurotiales</taxon>
        <taxon>Aspergillaceae</taxon>
        <taxon>Penicillium</taxon>
    </lineage>
</organism>
<accession>A0A9W4IXM8</accession>
<evidence type="ECO:0000313" key="1">
    <source>
        <dbReference type="EMBL" id="CAG8359754.1"/>
    </source>
</evidence>
<protein>
    <submittedName>
        <fullName evidence="1">Uncharacterized protein</fullName>
    </submittedName>
</protein>
<proteinExistence type="predicted"/>
<name>A0A9W4IXM8_9EURO</name>
<dbReference type="Proteomes" id="UP001152592">
    <property type="component" value="Unassembled WGS sequence"/>
</dbReference>
<evidence type="ECO:0000313" key="2">
    <source>
        <dbReference type="Proteomes" id="UP001152592"/>
    </source>
</evidence>
<comment type="caution">
    <text evidence="1">The sequence shown here is derived from an EMBL/GenBank/DDBJ whole genome shotgun (WGS) entry which is preliminary data.</text>
</comment>
<dbReference type="AlphaFoldDB" id="A0A9W4IXM8"/>
<dbReference type="OrthoDB" id="5409998at2759"/>
<gene>
    <name evidence="1" type="ORF">PSALAMII_LOCUS3535</name>
</gene>
<sequence length="202" mass="23366">MTFTSPPWEQRGRILQRWIEGRQSGCPYPKSVFTLTYKSRDYLIVAKREKLNAKLLASLQIENINSTYHNISVTQRNVSAPTWWIGRTAPGMVIVDDIFRSKRNDDSYISEFTKAVYQLEFPLNTLKSVVVANINEKDTVHCARHQVYKSLRLQYPSQTQHIWNSSSHEFQALLGTGSRWGLCSVCLGSRQKAYFQDSDFQH</sequence>